<protein>
    <recommendedName>
        <fullName evidence="3">HigB toxin protein</fullName>
    </recommendedName>
</protein>
<gene>
    <name evidence="1" type="ORF">PL9631_540044</name>
</gene>
<accession>A0A7Z9E005</accession>
<dbReference type="OrthoDB" id="462654at2"/>
<dbReference type="AlphaFoldDB" id="A0A7Z9E005"/>
<dbReference type="RefSeq" id="WP_027249776.1">
    <property type="nucleotide sequence ID" value="NZ_LR735009.1"/>
</dbReference>
<keyword evidence="2" id="KW-1185">Reference proteome</keyword>
<dbReference type="InterPro" id="IPR035093">
    <property type="entry name" value="RelE/ParE_toxin_dom_sf"/>
</dbReference>
<dbReference type="Pfam" id="PF15738">
    <property type="entry name" value="YafQ_toxin"/>
    <property type="match status" value="1"/>
</dbReference>
<name>A0A7Z9E005_9CYAN</name>
<dbReference type="InterPro" id="IPR004386">
    <property type="entry name" value="Toxin_YafQ-like"/>
</dbReference>
<dbReference type="Gene3D" id="3.30.2310.20">
    <property type="entry name" value="RelE-like"/>
    <property type="match status" value="1"/>
</dbReference>
<dbReference type="SUPFAM" id="SSF143011">
    <property type="entry name" value="RelE-like"/>
    <property type="match status" value="1"/>
</dbReference>
<sequence>MNLITSSAFKRALKATVKKNPQLKARIAERLKLLEREPFNPILRTHKLKGDLAGAWSCIVDYDCRIVFNFVSNEDTGEEDILLINIGTHDEVY</sequence>
<reference evidence="1" key="1">
    <citation type="submission" date="2019-10" db="EMBL/GenBank/DDBJ databases">
        <authorList>
            <consortium name="Genoscope - CEA"/>
            <person name="William W."/>
        </authorList>
    </citation>
    <scope>NUCLEOTIDE SEQUENCE [LARGE SCALE GENOMIC DNA]</scope>
    <source>
        <strain evidence="1">BBR_PRJEB10994</strain>
    </source>
</reference>
<evidence type="ECO:0000313" key="1">
    <source>
        <dbReference type="EMBL" id="VXD21088.1"/>
    </source>
</evidence>
<comment type="caution">
    <text evidence="1">The sequence shown here is derived from an EMBL/GenBank/DDBJ whole genome shotgun (WGS) entry which is preliminary data.</text>
</comment>
<organism evidence="1 2">
    <name type="scientific">Planktothrix paucivesiculata PCC 9631</name>
    <dbReference type="NCBI Taxonomy" id="671071"/>
    <lineage>
        <taxon>Bacteria</taxon>
        <taxon>Bacillati</taxon>
        <taxon>Cyanobacteriota</taxon>
        <taxon>Cyanophyceae</taxon>
        <taxon>Oscillatoriophycideae</taxon>
        <taxon>Oscillatoriales</taxon>
        <taxon>Microcoleaceae</taxon>
        <taxon>Planktothrix</taxon>
    </lineage>
</organism>
<proteinExistence type="predicted"/>
<evidence type="ECO:0000313" key="2">
    <source>
        <dbReference type="Proteomes" id="UP000182190"/>
    </source>
</evidence>
<dbReference type="EMBL" id="CZCS02000195">
    <property type="protein sequence ID" value="VXD21088.1"/>
    <property type="molecule type" value="Genomic_DNA"/>
</dbReference>
<dbReference type="Proteomes" id="UP000182190">
    <property type="component" value="Unassembled WGS sequence"/>
</dbReference>
<evidence type="ECO:0008006" key="3">
    <source>
        <dbReference type="Google" id="ProtNLM"/>
    </source>
</evidence>